<dbReference type="PROSITE" id="PS50110">
    <property type="entry name" value="RESPONSE_REGULATORY"/>
    <property type="match status" value="1"/>
</dbReference>
<dbReference type="Proteomes" id="UP001218231">
    <property type="component" value="Plasmid unnamed1"/>
</dbReference>
<dbReference type="Gene3D" id="3.40.50.2300">
    <property type="match status" value="1"/>
</dbReference>
<dbReference type="SUPFAM" id="SSF52172">
    <property type="entry name" value="CheY-like"/>
    <property type="match status" value="1"/>
</dbReference>
<dbReference type="InterPro" id="IPR001789">
    <property type="entry name" value="Sig_transdc_resp-reg_receiver"/>
</dbReference>
<feature type="domain" description="Response regulatory" evidence="2">
    <location>
        <begin position="3"/>
        <end position="113"/>
    </location>
</feature>
<sequence length="115" mass="12806">MSHALIIDENMLISRAIQRRLEMLGFESFDLVWTQQQALAAAGRHRPDLIVIGDDVETGCAVEAARRITDHHEVPVLMVTGDYARARERLEQQEALVGPFLLNEIEAAVELANTG</sequence>
<keyword evidence="4" id="KW-1185">Reference proteome</keyword>
<proteinExistence type="predicted"/>
<name>A0ABY7U3M0_9SPHN</name>
<organism evidence="3 4">
    <name type="scientific">Novosphingobium humi</name>
    <dbReference type="NCBI Taxonomy" id="2282397"/>
    <lineage>
        <taxon>Bacteria</taxon>
        <taxon>Pseudomonadati</taxon>
        <taxon>Pseudomonadota</taxon>
        <taxon>Alphaproteobacteria</taxon>
        <taxon>Sphingomonadales</taxon>
        <taxon>Sphingomonadaceae</taxon>
        <taxon>Novosphingobium</taxon>
    </lineage>
</organism>
<keyword evidence="3" id="KW-0614">Plasmid</keyword>
<reference evidence="3 4" key="1">
    <citation type="submission" date="2023-02" db="EMBL/GenBank/DDBJ databases">
        <title>Genome sequence of Novosphingobium humi KACC 19094.</title>
        <authorList>
            <person name="Kim S."/>
            <person name="Heo J."/>
            <person name="Kwon S.-W."/>
        </authorList>
    </citation>
    <scope>NUCLEOTIDE SEQUENCE [LARGE SCALE GENOMIC DNA]</scope>
    <source>
        <strain evidence="3 4">KACC 19094</strain>
        <plasmid evidence="3 4">unnamed1</plasmid>
    </source>
</reference>
<evidence type="ECO:0000313" key="4">
    <source>
        <dbReference type="Proteomes" id="UP001218231"/>
    </source>
</evidence>
<protein>
    <recommendedName>
        <fullName evidence="2">Response regulatory domain-containing protein</fullName>
    </recommendedName>
</protein>
<dbReference type="InterPro" id="IPR011006">
    <property type="entry name" value="CheY-like_superfamily"/>
</dbReference>
<accession>A0ABY7U3M0</accession>
<dbReference type="EMBL" id="CP117418">
    <property type="protein sequence ID" value="WCT79406.1"/>
    <property type="molecule type" value="Genomic_DNA"/>
</dbReference>
<evidence type="ECO:0000259" key="2">
    <source>
        <dbReference type="PROSITE" id="PS50110"/>
    </source>
</evidence>
<geneLocation type="plasmid" evidence="3 4">
    <name>unnamed1</name>
</geneLocation>
<evidence type="ECO:0000256" key="1">
    <source>
        <dbReference type="PROSITE-ProRule" id="PRU00169"/>
    </source>
</evidence>
<evidence type="ECO:0000313" key="3">
    <source>
        <dbReference type="EMBL" id="WCT79406.1"/>
    </source>
</evidence>
<gene>
    <name evidence="3" type="ORF">PQ457_20650</name>
</gene>
<comment type="caution">
    <text evidence="1">Lacks conserved residue(s) required for the propagation of feature annotation.</text>
</comment>
<dbReference type="RefSeq" id="WP_273619682.1">
    <property type="nucleotide sequence ID" value="NZ_CP103869.1"/>
</dbReference>